<protein>
    <recommendedName>
        <fullName evidence="5">Serine-threonine/tyrosine-protein kinase catalytic domain-containing protein</fullName>
    </recommendedName>
</protein>
<dbReference type="EMBL" id="BDQV01000057">
    <property type="protein sequence ID" value="GAY49909.1"/>
    <property type="molecule type" value="Genomic_DNA"/>
</dbReference>
<name>A0A2H5PC13_CITUN</name>
<evidence type="ECO:0000313" key="3">
    <source>
        <dbReference type="EMBL" id="GAY49909.1"/>
    </source>
</evidence>
<organism evidence="3 4">
    <name type="scientific">Citrus unshiu</name>
    <name type="common">Satsuma mandarin</name>
    <name type="synonym">Citrus nobilis var. unshiu</name>
    <dbReference type="NCBI Taxonomy" id="55188"/>
    <lineage>
        <taxon>Eukaryota</taxon>
        <taxon>Viridiplantae</taxon>
        <taxon>Streptophyta</taxon>
        <taxon>Embryophyta</taxon>
        <taxon>Tracheophyta</taxon>
        <taxon>Spermatophyta</taxon>
        <taxon>Magnoliopsida</taxon>
        <taxon>eudicotyledons</taxon>
        <taxon>Gunneridae</taxon>
        <taxon>Pentapetalae</taxon>
        <taxon>rosids</taxon>
        <taxon>malvids</taxon>
        <taxon>Sapindales</taxon>
        <taxon>Rutaceae</taxon>
        <taxon>Aurantioideae</taxon>
        <taxon>Citrus</taxon>
    </lineage>
</organism>
<proteinExistence type="predicted"/>
<dbReference type="Gene3D" id="1.10.510.10">
    <property type="entry name" value="Transferase(Phosphotransferase) domain 1"/>
    <property type="match status" value="1"/>
</dbReference>
<evidence type="ECO:0000256" key="2">
    <source>
        <dbReference type="SAM" id="Coils"/>
    </source>
</evidence>
<comment type="caution">
    <text evidence="3">The sequence shown here is derived from an EMBL/GenBank/DDBJ whole genome shotgun (WGS) entry which is preliminary data.</text>
</comment>
<evidence type="ECO:0008006" key="5">
    <source>
        <dbReference type="Google" id="ProtNLM"/>
    </source>
</evidence>
<keyword evidence="1" id="KW-0732">Signal</keyword>
<dbReference type="PANTHER" id="PTHR47976:SF15">
    <property type="entry name" value="G-TYPE LECTIN S-RECEPTOR-LIKE SERINE_THREONINE-PROTEIN KINASE RLK1"/>
    <property type="match status" value="1"/>
</dbReference>
<reference evidence="3 4" key="1">
    <citation type="journal article" date="2017" name="Front. Genet.">
        <title>Draft sequencing of the heterozygous diploid genome of Satsuma (Citrus unshiu Marc.) using a hybrid assembly approach.</title>
        <authorList>
            <person name="Shimizu T."/>
            <person name="Tanizawa Y."/>
            <person name="Mochizuki T."/>
            <person name="Nagasaki H."/>
            <person name="Yoshioka T."/>
            <person name="Toyoda A."/>
            <person name="Fujiyama A."/>
            <person name="Kaminuma E."/>
            <person name="Nakamura Y."/>
        </authorList>
    </citation>
    <scope>NUCLEOTIDE SEQUENCE [LARGE SCALE GENOMIC DNA]</scope>
    <source>
        <strain evidence="4">cv. Miyagawa wase</strain>
    </source>
</reference>
<dbReference type="Proteomes" id="UP000236630">
    <property type="component" value="Unassembled WGS sequence"/>
</dbReference>
<accession>A0A2H5PC13</accession>
<dbReference type="STRING" id="55188.A0A2H5PC13"/>
<gene>
    <name evidence="3" type="ORF">CUMW_122670</name>
</gene>
<feature type="coiled-coil region" evidence="2">
    <location>
        <begin position="88"/>
        <end position="115"/>
    </location>
</feature>
<evidence type="ECO:0000256" key="1">
    <source>
        <dbReference type="ARBA" id="ARBA00022729"/>
    </source>
</evidence>
<keyword evidence="4" id="KW-1185">Reference proteome</keyword>
<sequence length="144" mass="16730">MDDMTVLQRFVMVAIWCIQEDPSHRPTMRRVTQMLEGVVEFKRRISAVHGGIRIDFAFNHLERIAQARHEIEDESYKDNALYKYHEEKAKLTLQIDELLAKAEKQKNEIHDFITTKYDEGLIRTTLLLSEAMELIANNAGASLL</sequence>
<keyword evidence="2" id="KW-0175">Coiled coil</keyword>
<evidence type="ECO:0000313" key="4">
    <source>
        <dbReference type="Proteomes" id="UP000236630"/>
    </source>
</evidence>
<dbReference type="InterPro" id="IPR051343">
    <property type="entry name" value="G-type_lectin_kinases/EP1-like"/>
</dbReference>
<dbReference type="PANTHER" id="PTHR47976">
    <property type="entry name" value="G-TYPE LECTIN S-RECEPTOR-LIKE SERINE/THREONINE-PROTEIN KINASE SD2-5"/>
    <property type="match status" value="1"/>
</dbReference>
<dbReference type="AlphaFoldDB" id="A0A2H5PC13"/>